<organism evidence="1 2">
    <name type="scientific">Amorphotheca resinae ATCC 22711</name>
    <dbReference type="NCBI Taxonomy" id="857342"/>
    <lineage>
        <taxon>Eukaryota</taxon>
        <taxon>Fungi</taxon>
        <taxon>Dikarya</taxon>
        <taxon>Ascomycota</taxon>
        <taxon>Pezizomycotina</taxon>
        <taxon>Leotiomycetes</taxon>
        <taxon>Helotiales</taxon>
        <taxon>Amorphothecaceae</taxon>
        <taxon>Amorphotheca</taxon>
    </lineage>
</organism>
<dbReference type="EMBL" id="KZ679015">
    <property type="protein sequence ID" value="PSS12211.1"/>
    <property type="molecule type" value="Genomic_DNA"/>
</dbReference>
<keyword evidence="2" id="KW-1185">Reference proteome</keyword>
<accession>A0A2T3AU76</accession>
<dbReference type="AlphaFoldDB" id="A0A2T3AU76"/>
<dbReference type="OrthoDB" id="5346581at2759"/>
<evidence type="ECO:0000313" key="1">
    <source>
        <dbReference type="EMBL" id="PSS12211.1"/>
    </source>
</evidence>
<gene>
    <name evidence="1" type="ORF">M430DRAFT_29937</name>
</gene>
<reference evidence="1 2" key="1">
    <citation type="journal article" date="2018" name="New Phytol.">
        <title>Comparative genomics and transcriptomics depict ericoid mycorrhizal fungi as versatile saprotrophs and plant mutualists.</title>
        <authorList>
            <person name="Martino E."/>
            <person name="Morin E."/>
            <person name="Grelet G.A."/>
            <person name="Kuo A."/>
            <person name="Kohler A."/>
            <person name="Daghino S."/>
            <person name="Barry K.W."/>
            <person name="Cichocki N."/>
            <person name="Clum A."/>
            <person name="Dockter R.B."/>
            <person name="Hainaut M."/>
            <person name="Kuo R.C."/>
            <person name="LaButti K."/>
            <person name="Lindahl B.D."/>
            <person name="Lindquist E.A."/>
            <person name="Lipzen A."/>
            <person name="Khouja H.R."/>
            <person name="Magnuson J."/>
            <person name="Murat C."/>
            <person name="Ohm R.A."/>
            <person name="Singer S.W."/>
            <person name="Spatafora J.W."/>
            <person name="Wang M."/>
            <person name="Veneault-Fourrey C."/>
            <person name="Henrissat B."/>
            <person name="Grigoriev I.V."/>
            <person name="Martin F.M."/>
            <person name="Perotto S."/>
        </authorList>
    </citation>
    <scope>NUCLEOTIDE SEQUENCE [LARGE SCALE GENOMIC DNA]</scope>
    <source>
        <strain evidence="1 2">ATCC 22711</strain>
    </source>
</reference>
<dbReference type="RefSeq" id="XP_024718209.1">
    <property type="nucleotide sequence ID" value="XM_024865918.1"/>
</dbReference>
<evidence type="ECO:0000313" key="2">
    <source>
        <dbReference type="Proteomes" id="UP000241818"/>
    </source>
</evidence>
<dbReference type="Proteomes" id="UP000241818">
    <property type="component" value="Unassembled WGS sequence"/>
</dbReference>
<dbReference type="GeneID" id="36573999"/>
<protein>
    <submittedName>
        <fullName evidence="1">Uncharacterized protein</fullName>
    </submittedName>
</protein>
<sequence>MDNLEPLHVKYFHQLLQNILSTDLAERTFAQIIDGLPTRDDVGYFPTYSHEIKNNSRSSSEAMKAAKVFRENINVDTVEVDGKVIRAYQNTVFESREFYMRLLELLAIACHDIAALLYFNTEPGLRRKDQDAETRRAALQGRPTDFMHEDYFAWEQYPNGIADVVGYWAEYHLFGGVVLFDRGESGVDCKSAFLHPVGGFRIFQLSDTQIYQFSEYTKQLVEAADGVQPPFPFRAEKYAYRVDPFDAMALNIYRNRYERKIPRNRPARCVQRLADFPELADAVAQVTSRGHGQ</sequence>
<name>A0A2T3AU76_AMORE</name>
<dbReference type="InParanoid" id="A0A2T3AU76"/>
<proteinExistence type="predicted"/>
<dbReference type="STRING" id="857342.A0A2T3AU76"/>